<dbReference type="Proteomes" id="UP001153069">
    <property type="component" value="Unassembled WGS sequence"/>
</dbReference>
<evidence type="ECO:0000256" key="8">
    <source>
        <dbReference type="SAM" id="MobiDB-lite"/>
    </source>
</evidence>
<feature type="transmembrane region" description="Helical" evidence="9">
    <location>
        <begin position="448"/>
        <end position="467"/>
    </location>
</feature>
<dbReference type="AlphaFoldDB" id="A0A9N8HRR3"/>
<keyword evidence="6 9" id="KW-0472">Membrane</keyword>
<feature type="transmembrane region" description="Helical" evidence="9">
    <location>
        <begin position="263"/>
        <end position="283"/>
    </location>
</feature>
<evidence type="ECO:0000256" key="4">
    <source>
        <dbReference type="ARBA" id="ARBA00022692"/>
    </source>
</evidence>
<evidence type="ECO:0000256" key="5">
    <source>
        <dbReference type="ARBA" id="ARBA00022989"/>
    </source>
</evidence>
<dbReference type="InterPro" id="IPR044566">
    <property type="entry name" value="RMV1-like"/>
</dbReference>
<keyword evidence="11" id="KW-1185">Reference proteome</keyword>
<evidence type="ECO:0000256" key="2">
    <source>
        <dbReference type="ARBA" id="ARBA00022448"/>
    </source>
</evidence>
<comment type="subcellular location">
    <subcellularLocation>
        <location evidence="1">Cell membrane</location>
        <topology evidence="1">Multi-pass membrane protein</topology>
    </subcellularLocation>
</comment>
<evidence type="ECO:0000256" key="1">
    <source>
        <dbReference type="ARBA" id="ARBA00004651"/>
    </source>
</evidence>
<keyword evidence="4 9" id="KW-0812">Transmembrane</keyword>
<feature type="transmembrane region" description="Helical" evidence="9">
    <location>
        <begin position="479"/>
        <end position="497"/>
    </location>
</feature>
<dbReference type="PANTHER" id="PTHR45826:SF2">
    <property type="entry name" value="AMINO ACID TRANSPORTER"/>
    <property type="match status" value="1"/>
</dbReference>
<dbReference type="InterPro" id="IPR002293">
    <property type="entry name" value="AA/rel_permease1"/>
</dbReference>
<accession>A0A9N8HRR3</accession>
<dbReference type="OrthoDB" id="5982228at2759"/>
<feature type="transmembrane region" description="Helical" evidence="9">
    <location>
        <begin position="509"/>
        <end position="531"/>
    </location>
</feature>
<dbReference type="GO" id="GO:0005886">
    <property type="term" value="C:plasma membrane"/>
    <property type="evidence" value="ECO:0007669"/>
    <property type="project" value="UniProtKB-SubCell"/>
</dbReference>
<proteinExistence type="inferred from homology"/>
<evidence type="ECO:0000256" key="3">
    <source>
        <dbReference type="ARBA" id="ARBA00022475"/>
    </source>
</evidence>
<evidence type="ECO:0000256" key="9">
    <source>
        <dbReference type="SAM" id="Phobius"/>
    </source>
</evidence>
<feature type="transmembrane region" description="Helical" evidence="9">
    <location>
        <begin position="239"/>
        <end position="257"/>
    </location>
</feature>
<feature type="transmembrane region" description="Helical" evidence="9">
    <location>
        <begin position="398"/>
        <end position="418"/>
    </location>
</feature>
<sequence>MDETTPLKSDETGSTLQSTASNHDDEEEQNRDGLLRRKSSRNRRQQSGGHHRRDSSLLEVAMESISDISDVIVERIEVVQQAVEEVQQELVEILEEPVAVPVKPREEGDHSQKLSAMAVAVLVFYKVSGGPFGCEPAVKAAGPFYALLGFTLFPILWCVPEALITAELGSAFPEPSGAVAWVEEAFGPTTSLLCGYFHWISGATDNAIYPSLFLKYLASYFADSTTTTITTTSDDVTRFLVTVGITLVLAGINYTGLELVGNLSIVVCIISMSPFVIMVFFSIPKLDTNRWWVLPDTTVVYGEDDDGVGLLPTPVLAGVFWRPLLNSLFWNLNSFDVGASFAGEIRDPQTVFPRAMFASIFLVVLGYLIPLLAALGAVDTNQSDWEAGYFTNVATEIAGPWLGAWTVFAAAISNIALFEAEMSGDAYQLMGMADRGLIPKLFTRRSKYGTPTNGILLGTFVIVAVSVADFDQLVEMLNFAYSLSLILEFAAFVKLRITDDDVERPYRIPLNAFGCFLFVVPPTTFLIYLMLIASKQTYVYLLLLIIMGVGFYLMQKFSKHYGWMEYVEAPKRERRVTAGLSTIHSLGSSCDSQASPAAV</sequence>
<reference evidence="10" key="1">
    <citation type="submission" date="2020-06" db="EMBL/GenBank/DDBJ databases">
        <authorList>
            <consortium name="Plant Systems Biology data submission"/>
        </authorList>
    </citation>
    <scope>NUCLEOTIDE SEQUENCE</scope>
    <source>
        <strain evidence="10">D6</strain>
    </source>
</reference>
<dbReference type="EMBL" id="CAICTM010001096">
    <property type="protein sequence ID" value="CAB9520378.1"/>
    <property type="molecule type" value="Genomic_DNA"/>
</dbReference>
<organism evidence="10 11">
    <name type="scientific">Seminavis robusta</name>
    <dbReference type="NCBI Taxonomy" id="568900"/>
    <lineage>
        <taxon>Eukaryota</taxon>
        <taxon>Sar</taxon>
        <taxon>Stramenopiles</taxon>
        <taxon>Ochrophyta</taxon>
        <taxon>Bacillariophyta</taxon>
        <taxon>Bacillariophyceae</taxon>
        <taxon>Bacillariophycidae</taxon>
        <taxon>Naviculales</taxon>
        <taxon>Naviculaceae</taxon>
        <taxon>Seminavis</taxon>
    </lineage>
</organism>
<evidence type="ECO:0000313" key="11">
    <source>
        <dbReference type="Proteomes" id="UP001153069"/>
    </source>
</evidence>
<protein>
    <submittedName>
        <fullName evidence="10">Probable polyamine transporter</fullName>
    </submittedName>
</protein>
<dbReference type="PANTHER" id="PTHR45826">
    <property type="entry name" value="POLYAMINE TRANSPORTER PUT1"/>
    <property type="match status" value="1"/>
</dbReference>
<keyword evidence="3" id="KW-1003">Cell membrane</keyword>
<evidence type="ECO:0000256" key="7">
    <source>
        <dbReference type="ARBA" id="ARBA00024041"/>
    </source>
</evidence>
<keyword evidence="5 9" id="KW-1133">Transmembrane helix</keyword>
<evidence type="ECO:0000256" key="6">
    <source>
        <dbReference type="ARBA" id="ARBA00023136"/>
    </source>
</evidence>
<feature type="compositionally biased region" description="Polar residues" evidence="8">
    <location>
        <begin position="12"/>
        <end position="21"/>
    </location>
</feature>
<evidence type="ECO:0000313" key="10">
    <source>
        <dbReference type="EMBL" id="CAB9520378.1"/>
    </source>
</evidence>
<gene>
    <name evidence="10" type="ORF">SEMRO_1098_G240950.1</name>
</gene>
<feature type="transmembrane region" description="Helical" evidence="9">
    <location>
        <begin position="537"/>
        <end position="554"/>
    </location>
</feature>
<name>A0A9N8HRR3_9STRA</name>
<keyword evidence="2" id="KW-0813">Transport</keyword>
<comment type="similarity">
    <text evidence="7">Belongs to the amino acid-polyamine-organocation (APC) superfamily. Polyamine:cation symporter (PHS) (TC 2.A.3.12) family.</text>
</comment>
<dbReference type="FunFam" id="1.20.1740.10:FF:000041">
    <property type="entry name" value="Amino acid permease, putative"/>
    <property type="match status" value="1"/>
</dbReference>
<feature type="transmembrane region" description="Helical" evidence="9">
    <location>
        <begin position="355"/>
        <end position="378"/>
    </location>
</feature>
<dbReference type="GO" id="GO:0015203">
    <property type="term" value="F:polyamine transmembrane transporter activity"/>
    <property type="evidence" value="ECO:0007669"/>
    <property type="project" value="UniProtKB-ARBA"/>
</dbReference>
<comment type="caution">
    <text evidence="10">The sequence shown here is derived from an EMBL/GenBank/DDBJ whole genome shotgun (WGS) entry which is preliminary data.</text>
</comment>
<dbReference type="Gene3D" id="1.20.1740.10">
    <property type="entry name" value="Amino acid/polyamine transporter I"/>
    <property type="match status" value="1"/>
</dbReference>
<feature type="compositionally biased region" description="Basic residues" evidence="8">
    <location>
        <begin position="36"/>
        <end position="53"/>
    </location>
</feature>
<feature type="region of interest" description="Disordered" evidence="8">
    <location>
        <begin position="1"/>
        <end position="56"/>
    </location>
</feature>
<dbReference type="Pfam" id="PF13520">
    <property type="entry name" value="AA_permease_2"/>
    <property type="match status" value="1"/>
</dbReference>